<proteinExistence type="predicted"/>
<dbReference type="EMBL" id="CAJNON010000031">
    <property type="protein sequence ID" value="CAF0826710.1"/>
    <property type="molecule type" value="Genomic_DNA"/>
</dbReference>
<dbReference type="GO" id="GO:0001708">
    <property type="term" value="P:cell fate specification"/>
    <property type="evidence" value="ECO:0007669"/>
    <property type="project" value="TreeGrafter"/>
</dbReference>
<dbReference type="InterPro" id="IPR003586">
    <property type="entry name" value="Hint_dom_C"/>
</dbReference>
<evidence type="ECO:0000256" key="2">
    <source>
        <dbReference type="ARBA" id="ARBA00022729"/>
    </source>
</evidence>
<sequence length="242" mass="27374">MAAKQMHVIEIRPPAGPISQRNLHQKTEVASDSTPVIPKIARERTLVLTSIWLPTNDARRNQLAASVMISGCFFGDDHVRLVNGDITTISELRSGMKVYSMNNRNELMEDEVIMILHRDPDETDLFCVIETSDPRYKLSVTCDHYVGVSDGSKTHYLISDHVKSTEHFVYVHDDLNHQLELVQVTNVTRQYKTGLYDLATNEGTLVVNNIVASCYSNVTTITIAHNVLGKYYIYFVIHIIIL</sequence>
<dbReference type="AlphaFoldDB" id="A0A813USC3"/>
<dbReference type="GO" id="GO:0005615">
    <property type="term" value="C:extracellular space"/>
    <property type="evidence" value="ECO:0007669"/>
    <property type="project" value="TreeGrafter"/>
</dbReference>
<dbReference type="SMART" id="SM00306">
    <property type="entry name" value="HintN"/>
    <property type="match status" value="1"/>
</dbReference>
<feature type="domain" description="Hint" evidence="4">
    <location>
        <begin position="70"/>
        <end position="172"/>
    </location>
</feature>
<accession>A0A813USC3</accession>
<dbReference type="SMART" id="SM00305">
    <property type="entry name" value="HintC"/>
    <property type="match status" value="1"/>
</dbReference>
<protein>
    <submittedName>
        <fullName evidence="5">Uncharacterized protein</fullName>
    </submittedName>
</protein>
<dbReference type="PANTHER" id="PTHR11889">
    <property type="entry name" value="HEDGEHOG"/>
    <property type="match status" value="1"/>
</dbReference>
<dbReference type="InterPro" id="IPR003587">
    <property type="entry name" value="Hint_dom_N"/>
</dbReference>
<dbReference type="PRINTS" id="PR00632">
    <property type="entry name" value="SONICHHOG"/>
</dbReference>
<dbReference type="GO" id="GO:0005113">
    <property type="term" value="F:patched binding"/>
    <property type="evidence" value="ECO:0007669"/>
    <property type="project" value="TreeGrafter"/>
</dbReference>
<dbReference type="InterPro" id="IPR036844">
    <property type="entry name" value="Hint_dom_sf"/>
</dbReference>
<keyword evidence="2" id="KW-0732">Signal</keyword>
<name>A0A813USC3_9BILA</name>
<keyword evidence="1" id="KW-0217">Developmental protein</keyword>
<evidence type="ECO:0000256" key="1">
    <source>
        <dbReference type="ARBA" id="ARBA00022473"/>
    </source>
</evidence>
<feature type="domain" description="Hint" evidence="3">
    <location>
        <begin position="176"/>
        <end position="220"/>
    </location>
</feature>
<dbReference type="PANTHER" id="PTHR11889:SF31">
    <property type="entry name" value="PROTEIN HEDGEHOG"/>
    <property type="match status" value="1"/>
</dbReference>
<evidence type="ECO:0000259" key="4">
    <source>
        <dbReference type="SMART" id="SM00306"/>
    </source>
</evidence>
<dbReference type="InterPro" id="IPR001657">
    <property type="entry name" value="Hedgehog"/>
</dbReference>
<dbReference type="SUPFAM" id="SSF51294">
    <property type="entry name" value="Hedgehog/intein (Hint) domain"/>
    <property type="match status" value="1"/>
</dbReference>
<dbReference type="Gene3D" id="2.170.16.10">
    <property type="entry name" value="Hedgehog/Intein (Hint) domain"/>
    <property type="match status" value="1"/>
</dbReference>
<dbReference type="GO" id="GO:0005509">
    <property type="term" value="F:calcium ion binding"/>
    <property type="evidence" value="ECO:0007669"/>
    <property type="project" value="TreeGrafter"/>
</dbReference>
<dbReference type="InterPro" id="IPR050387">
    <property type="entry name" value="Hedgehog_Signaling"/>
</dbReference>
<evidence type="ECO:0000313" key="5">
    <source>
        <dbReference type="EMBL" id="CAF0826710.1"/>
    </source>
</evidence>
<dbReference type="CDD" id="cd00081">
    <property type="entry name" value="Hint"/>
    <property type="match status" value="1"/>
</dbReference>
<dbReference type="GO" id="GO:0016540">
    <property type="term" value="P:protein autoprocessing"/>
    <property type="evidence" value="ECO:0007669"/>
    <property type="project" value="InterPro"/>
</dbReference>
<dbReference type="OrthoDB" id="5212at2759"/>
<dbReference type="InterPro" id="IPR001767">
    <property type="entry name" value="Hedgehog_Hint"/>
</dbReference>
<dbReference type="GO" id="GO:0007224">
    <property type="term" value="P:smoothened signaling pathway"/>
    <property type="evidence" value="ECO:0007669"/>
    <property type="project" value="TreeGrafter"/>
</dbReference>
<dbReference type="Proteomes" id="UP000663891">
    <property type="component" value="Unassembled WGS sequence"/>
</dbReference>
<comment type="caution">
    <text evidence="5">The sequence shown here is derived from an EMBL/GenBank/DDBJ whole genome shotgun (WGS) entry which is preliminary data.</text>
</comment>
<dbReference type="GO" id="GO:0007267">
    <property type="term" value="P:cell-cell signaling"/>
    <property type="evidence" value="ECO:0007669"/>
    <property type="project" value="InterPro"/>
</dbReference>
<evidence type="ECO:0000313" key="6">
    <source>
        <dbReference type="Proteomes" id="UP000663891"/>
    </source>
</evidence>
<gene>
    <name evidence="5" type="ORF">VCS650_LOCUS5376</name>
</gene>
<organism evidence="5 6">
    <name type="scientific">Adineta steineri</name>
    <dbReference type="NCBI Taxonomy" id="433720"/>
    <lineage>
        <taxon>Eukaryota</taxon>
        <taxon>Metazoa</taxon>
        <taxon>Spiralia</taxon>
        <taxon>Gnathifera</taxon>
        <taxon>Rotifera</taxon>
        <taxon>Eurotatoria</taxon>
        <taxon>Bdelloidea</taxon>
        <taxon>Adinetida</taxon>
        <taxon>Adinetidae</taxon>
        <taxon>Adineta</taxon>
    </lineage>
</organism>
<reference evidence="5" key="1">
    <citation type="submission" date="2021-02" db="EMBL/GenBank/DDBJ databases">
        <authorList>
            <person name="Nowell W R."/>
        </authorList>
    </citation>
    <scope>NUCLEOTIDE SEQUENCE</scope>
</reference>
<evidence type="ECO:0000259" key="3">
    <source>
        <dbReference type="SMART" id="SM00305"/>
    </source>
</evidence>
<dbReference type="GO" id="GO:0010468">
    <property type="term" value="P:regulation of gene expression"/>
    <property type="evidence" value="ECO:0007669"/>
    <property type="project" value="TreeGrafter"/>
</dbReference>
<dbReference type="Pfam" id="PF01079">
    <property type="entry name" value="Hint"/>
    <property type="match status" value="1"/>
</dbReference>